<feature type="transmembrane region" description="Helical" evidence="1">
    <location>
        <begin position="47"/>
        <end position="66"/>
    </location>
</feature>
<comment type="caution">
    <text evidence="2">The sequence shown here is derived from an EMBL/GenBank/DDBJ whole genome shotgun (WGS) entry which is preliminary data.</text>
</comment>
<dbReference type="AlphaFoldDB" id="A0A8S0T6J0"/>
<protein>
    <submittedName>
        <fullName evidence="2">Uncharacterized protein</fullName>
    </submittedName>
</protein>
<accession>A0A8S0T6J0</accession>
<keyword evidence="3" id="KW-1185">Reference proteome</keyword>
<evidence type="ECO:0000313" key="3">
    <source>
        <dbReference type="Proteomes" id="UP000594638"/>
    </source>
</evidence>
<organism evidence="2 3">
    <name type="scientific">Olea europaea subsp. europaea</name>
    <dbReference type="NCBI Taxonomy" id="158383"/>
    <lineage>
        <taxon>Eukaryota</taxon>
        <taxon>Viridiplantae</taxon>
        <taxon>Streptophyta</taxon>
        <taxon>Embryophyta</taxon>
        <taxon>Tracheophyta</taxon>
        <taxon>Spermatophyta</taxon>
        <taxon>Magnoliopsida</taxon>
        <taxon>eudicotyledons</taxon>
        <taxon>Gunneridae</taxon>
        <taxon>Pentapetalae</taxon>
        <taxon>asterids</taxon>
        <taxon>lamiids</taxon>
        <taxon>Lamiales</taxon>
        <taxon>Oleaceae</taxon>
        <taxon>Oleeae</taxon>
        <taxon>Olea</taxon>
    </lineage>
</organism>
<evidence type="ECO:0000256" key="1">
    <source>
        <dbReference type="SAM" id="Phobius"/>
    </source>
</evidence>
<dbReference type="Proteomes" id="UP000594638">
    <property type="component" value="Unassembled WGS sequence"/>
</dbReference>
<sequence>MVHSNDSSIRLFITIERSPWWHHRRIDAEATSLSSYRRCHHSSDKRYSNGVVLLFTVTLNVALSFATGPRLSFEALFFVAIVRLLNKTPLLQDNTAQCCVHQHILVVLGTVDLKMEAVAMKY</sequence>
<keyword evidence="1" id="KW-0472">Membrane</keyword>
<dbReference type="Gramene" id="OE9A115880T1">
    <property type="protein sequence ID" value="OE9A115880C1"/>
    <property type="gene ID" value="OE9A115880"/>
</dbReference>
<reference evidence="2 3" key="1">
    <citation type="submission" date="2019-12" db="EMBL/GenBank/DDBJ databases">
        <authorList>
            <person name="Alioto T."/>
            <person name="Alioto T."/>
            <person name="Gomez Garrido J."/>
        </authorList>
    </citation>
    <scope>NUCLEOTIDE SEQUENCE [LARGE SCALE GENOMIC DNA]</scope>
</reference>
<keyword evidence="1" id="KW-0812">Transmembrane</keyword>
<dbReference type="EMBL" id="CACTIH010005652">
    <property type="protein sequence ID" value="CAA2999819.1"/>
    <property type="molecule type" value="Genomic_DNA"/>
</dbReference>
<evidence type="ECO:0000313" key="2">
    <source>
        <dbReference type="EMBL" id="CAA2999819.1"/>
    </source>
</evidence>
<keyword evidence="1" id="KW-1133">Transmembrane helix</keyword>
<proteinExistence type="predicted"/>
<gene>
    <name evidence="2" type="ORF">OLEA9_A115880</name>
</gene>
<name>A0A8S0T6J0_OLEEU</name>